<sequence>MLEDQVAFLLQRYLGNYVRGLNKEALKISVWNGDVELTNMQLKPEALNALKLPVKVKAGFLGSVKLKAWARSSGSLPGSNFLLAEPATQVEGHSQDAVQEAKRNLIREMEMKLLERAQQSKLEVNKSWVGSLINTIIGNLKLSISNIHIRYEDLESNPGHPFAAGVTLQKLSAVTVDDSGTETFVTGGSLDHIQKSVELDQLALYLDSDISPWHLNKPWEDLLPLEWSQVFRFGTENGRPAAYVVKKHSYLLQPVTGNAKYSKFRPDELSNSDQPLQKASVNLDDVTLSLSKDGYRDMLKLVDNFAAFNQRLKYAHYRPLVSVKSNPRAWWIYAFKAISDQTKKASGKLSWEQVLRYASLRKRYIPLYASLLKSDLSQAIPDDNKEIEEMDRELDVELIVQWRMLAHKFVEQSVESDLYARRQKSKKSWWSFGWNDKTSKDGSESEQFNFSNEDWEQLHRLIGYTEGADEQSMTINENAETLHTYLEVHMKHNASKLVDGQQELLAELSCDGFDCYIKLYPESKIFDMKLGSYQLSSPSGLLAESATVHDSLIGVFSYKPFDAKVDWRMIAKASPCYMTYLKDSVDDIIKFFQNNDALSQTVALETAAAVQMTIDEVKRTAQKQVNRALKDHARFILDLDIAAPKITIPTSFCPDNVNSTKLMLDLGNLLIRSQDDYDRKSFEELDMYLQFDLILSDVTAFLIDGDYHWSQSSLNRSANSTLLDGVSFLPVVDKCGVIVRLQQIRVENPSYPSTRIAVRLPSLGFHFSPARYHRLMQVAKLFQEDNKDNLDLLHPWNQADFEGWLSVLTRKGMGNREAFWQRRYICLVGPYLYILESPGSKSYKQYLSLREKQIYLLPPEFVGDVECVLAVCDAARPMQKVVEDVSALILRCDSNDSRRNWQSRLQGAIYRASGSTIITSLSETSSESEDPEAELDSNLKSQDSLTIEHVFMTGALDELRICFNYNPKGDQRFAKVLLAEESRLFEFRAIGGQVELSMRANDMFVGTVLKSLEIEDLVCRRSISRPCFLARSFIQGRDTYSSFDHVGKESLGDGDSTPSEGDDKFYEAPENLVDFDNLSSQKSLSFESSWYKLPSFSRIAGLLPGVTAHPRMEYNLTQELESFVKAQIVIYDQSSSLYNNVDMQVTITLATLSFFCRRPTIFAIMDFINAVIVEEENDEYPTSDSVPPIENDITSEDIVDEQYLTTKDEPVAKGLLGKENPEFSFSLSLQRDFSVLTKFFSSDKVFPSSFSIKASLGNLKISDDSLSSSHSYFWICDMRNPGGKSFVELVFSSFNVDDEDYEGYEYSLFGQLSEVRLVYLNRFVQEVVSYFTSLVPENSKSVVKLQDQVTNSEKWFTTSEIEGSPAFKLDLSLTKPIILMPRRTDSPDYLKLDVVHITVRNTFQWLQGSKSDMGAVHLEILTIQVEDINLNVGTGTELGESIIQDVKGISIVIQRSLRDLLRQVPNTEATIKIEELKAALSNSEYQIITECALSNISETPRLMPPLNHDSVTSNGGAVESIDPQHPVGIESESQSVDAWISLKISVVVNLVQLCLHPGLTKDASLATIQVSGAWLLYKSNNHGDGFLSATLKGFTLIDDRVGIDEEYRLAIRRPEAIGCSPSYASNDDETHEGRKIIKESESGPVPAMLILDAKFLQHSTVICLCVQRPQLLVALDFLLAVVEFFVPTVGNLLSDEESNKSSYEFDAVVLDESVYIQTSAEFSLSPLRYLIADSERFDYYIYDGNGGILHLKDRQGFGLSAPSKEAIIYVGSGKRLQFRNVVIKNGQYLDSCVLLGSNSGYSASRDDNVILEGDYETNNRDFPRNSALRLPSHPAATDRSAELIFELQAIGPELTFYSTSKDVGVSPILSNKLLHAQLDAFSRLVLKGDTMEMTANALGLMMESNGIRILEPFDTSVKYSNASGKTNIHLSVSDIYVNFTFSILRLFIAVEEDILAFLRMTSKKMTITCSQFDKVGTIKNMYNDQVYAFWRPRAPPGFAVLGDCLTPLDKPPTRGVLAVNSNLARVRRPKSFKLIWPPSSSEKSSDNEAESYCSVWFPEPPGGYVALGCVVSPGKTQPSPSSTFCILASLVSPSALRDCITIASNDLHSWWWAFRRVDNSVGTFLPSDHLTLSLTAKAYELRHVKFRFQESPPALSRDIDVGSPSSHVDAVQSERSTTISSGRRFEAVASFQLIWWNRSSNSRKKISIWRPVVPQGMVFLGDIAVRGYEPPNTCVVLHDTRDEELFRPPLDYQLVGQIKRQRGMENISFWMPQAPPGFVSLGCVACKGSPKQYDFSRLRCLRTDMVVGDQFLEESVWDTTDAKFTSESFSIWTVGNELGTFIVRSGCKRPPRRFALKLADPNVPSGADDTVVDAEIRTFSAAVFDDYGGLMVPLFNLSLAGLGFSLHGRADYLNSTYDTWEPLIEPVDGFLRYQYDLNAPGAASQLRLTSTRDLNINVSVSNTNMVLQSYASWNNLSHTQDYGKNREEFSLTRGPKSIIDVHHKKHYYIVPQNKLGWDIFIRTTESRGLAHVIKMPAGDAKLVKVPVSKNMLDSHIKGELCTKVRTLVTVVVVDAQLPTVGGLTSNLYTVAIRLTADQGVGGNPLPHQQSARTSGAISNSSSSEFRLVNWNETFFFKVDSQINYLLELVVTDMGKGDPIGFFSAPLTEIAQNLDSCDYQNHLKWIDLSPAVSEITVHGDKHEKPSLRLRCLVILSSRPEDEGRNEFHRGTKKSGFIQISPSVTGPWTTVKLNYSASAACWRLGNDVVASEVSVKDGNRYVNIRSLVSVQNHTGFVLDLCLVSKASNLDIKSLDYANQPEALQINGGKLHMDEFFETETYNPTAGWVGCSSYPGRGYNQDIYEAELPSGWEWVDDWHVDTSSVSTADGWVYSPDVESLKWPESYDPLKFVNYARQRRWIRSRKQHAGNAEQEISLGKLKPGDTVPLPLSCLAQSEMYVLKLRPFDINSPEEYSWSTIVDRPGQMEGQGLSGICVSSLTESEELLYCTQITGSSSNGCPKFWFCISIQASEIAKDIHLNPIQDWHLVVKSPLSISNYLPLTAEYSILEMQESGHFVACHRGIFNPGESMEIHNADIRKPLFLSLLPQKGWLPIHEAVLISQPFGIPSKTMSLRSSISGRIVQLIIEQNCDKDQPHLAKIIRVYAPFWFSIAKCPPLTFKLVNLVGNKSSQKIALPFRSRKSSEVTFGEITEEEIYEGHTIASALNFNLLGLAVSINQSGMEQRFGPIKDLSPLGDMDGSLDLYAYDGDDNCLRLLCLQSHVICIRPFMTFTNRIGQNLYIKFNNSRISFVYRQMGSTDKLQVRLEDTDWSYPVSITKEDTIFLVLRQNGKQKLLRTEIRGFEEGSRFIVVFRLGPPDGPIRIENRTTDKTISIRQSGFGEEAWIKLDPLSTTNFSWEDPYGHKVIDAKTESNSRVGFWKLDLEKIGGSFSEEDEVGLQFHVMDLRDIKVARFMNYWSPTSNEETKYLIPAQNLQNSQISREMKSNTTSMELIVDLAVVGISVVDHRPKELSYLYFERVFLSYSTGYDGGTTSRLKIILGHLQLDNQLPLTLMPVLLTPDQIKDMNHPVFKMTITMRNENTDGIQVYPYIYIRVTDKVWRLNIHEPIVWAVVDFYNNLQLARLSQGSSVTQVDPEIHIELIDVSEIRLKLSLETAPAQRPHEVLGLWKIDSCGKVLLFLPLQIEFGDLIHNPLHLIFSVDVLGMTSSTLASLSKGFAELSTDGQFLQLRSKQVGSRRITGVGDGLIQGTEALAQGVAFGVSGVVTKPVESARQNGLLGLAHGLVRAFLGIIAQPVSGALDFFSLTVGGIGASCSKCLEILNNNTTSQRIRNPRVIHADGILREYCEREAVGQMMLYLAEASRHFGCTEIFKEPSKFAWSDYYEDHFVVPYQRVVLVTNKRVMLLQCPTMDKLDRKPSKIMWDVQWDELMSLELAKGSFQQPSHLLLHLKNFRRSEAFVRVIKCNVEEESEDREPQAVKICSVVCRMWKAHQYDTRCLVLKVPSSQRRVYFAWSEADGIDKQTLNKTIISSRKLFSLGSTSDEQRFVKHSVNFSKVWSSEQESKGRCKLCRKQVLEDGGLCTIWRPICPDGYVSIGDVAHVGDHPPNVAAVYRNFHGLFALPMGYDLIWRNCVDDYKAPVSIWHPRAPDGYVAPGCVAVAGFMEPELDLVHCVAESVVEETEFENQKIWSAPDSYPWACHIYQVKSDALHFVALRQKKEESAWKPTRILDDHHHHPEA</sequence>
<evidence type="ECO:0000313" key="5">
    <source>
        <dbReference type="EMBL" id="KAJ8763967.1"/>
    </source>
</evidence>
<dbReference type="InterPro" id="IPR009543">
    <property type="entry name" value="VPS13_VAB"/>
</dbReference>
<dbReference type="Proteomes" id="UP001159364">
    <property type="component" value="Linkage Group LG05"/>
</dbReference>
<dbReference type="CDD" id="cd00030">
    <property type="entry name" value="C2"/>
    <property type="match status" value="1"/>
</dbReference>
<comment type="caution">
    <text evidence="5">The sequence shown here is derived from an EMBL/GenBank/DDBJ whole genome shotgun (WGS) entry which is preliminary data.</text>
</comment>
<evidence type="ECO:0000256" key="1">
    <source>
        <dbReference type="ARBA" id="ARBA00006545"/>
    </source>
</evidence>
<dbReference type="InterPro" id="IPR026847">
    <property type="entry name" value="VPS13"/>
</dbReference>
<dbReference type="Gene3D" id="2.30.29.30">
    <property type="entry name" value="Pleckstrin-homology domain (PH domain)/Phosphotyrosine-binding domain (PTB)"/>
    <property type="match status" value="1"/>
</dbReference>
<dbReference type="Pfam" id="PF06101">
    <property type="entry name" value="Vps62"/>
    <property type="match status" value="3"/>
</dbReference>
<reference evidence="5 6" key="1">
    <citation type="submission" date="2021-09" db="EMBL/GenBank/DDBJ databases">
        <title>Genomic insights and catalytic innovation underlie evolution of tropane alkaloids biosynthesis.</title>
        <authorList>
            <person name="Wang Y.-J."/>
            <person name="Tian T."/>
            <person name="Huang J.-P."/>
            <person name="Huang S.-X."/>
        </authorList>
    </citation>
    <scope>NUCLEOTIDE SEQUENCE [LARGE SCALE GENOMIC DNA]</scope>
    <source>
        <strain evidence="5">KIB-2018</strain>
        <tissue evidence="5">Leaf</tissue>
    </source>
</reference>
<dbReference type="Pfam" id="PF25037">
    <property type="entry name" value="VPS13_C"/>
    <property type="match status" value="1"/>
</dbReference>
<dbReference type="EMBL" id="JAIWQS010000005">
    <property type="protein sequence ID" value="KAJ8763967.1"/>
    <property type="molecule type" value="Genomic_DNA"/>
</dbReference>
<gene>
    <name evidence="5" type="ORF">K2173_003749</name>
</gene>
<proteinExistence type="inferred from homology"/>
<dbReference type="Pfam" id="PF25036">
    <property type="entry name" value="VPS13_VAB"/>
    <property type="match status" value="2"/>
</dbReference>
<protein>
    <recommendedName>
        <fullName evidence="4">PH domain-containing protein</fullName>
    </recommendedName>
</protein>
<dbReference type="InterPro" id="IPR001849">
    <property type="entry name" value="PH_domain"/>
</dbReference>
<evidence type="ECO:0000259" key="4">
    <source>
        <dbReference type="PROSITE" id="PS50003"/>
    </source>
</evidence>
<keyword evidence="2" id="KW-0813">Transport</keyword>
<comment type="similarity">
    <text evidence="1">Belongs to the VPS13 family.</text>
</comment>
<dbReference type="Pfam" id="PF00169">
    <property type="entry name" value="PH"/>
    <property type="match status" value="1"/>
</dbReference>
<dbReference type="Pfam" id="PF12624">
    <property type="entry name" value="VPS13_N"/>
    <property type="match status" value="1"/>
</dbReference>
<dbReference type="PANTHER" id="PTHR16166">
    <property type="entry name" value="VACUOLAR PROTEIN SORTING-ASSOCIATED PROTEIN VPS13"/>
    <property type="match status" value="1"/>
</dbReference>
<dbReference type="SMART" id="SM00233">
    <property type="entry name" value="PH"/>
    <property type="match status" value="1"/>
</dbReference>
<accession>A0AAV8TB87</accession>
<keyword evidence="3" id="KW-0445">Lipid transport</keyword>
<evidence type="ECO:0000256" key="2">
    <source>
        <dbReference type="ARBA" id="ARBA00022448"/>
    </source>
</evidence>
<dbReference type="PANTHER" id="PTHR16166:SF137">
    <property type="entry name" value="PLECKSTRIN HOMOLOGY (PH) DOMAIN-CONTAINING PROTEIN"/>
    <property type="match status" value="1"/>
</dbReference>
<dbReference type="GO" id="GO:0006869">
    <property type="term" value="P:lipid transport"/>
    <property type="evidence" value="ECO:0007669"/>
    <property type="project" value="UniProtKB-KW"/>
</dbReference>
<evidence type="ECO:0000256" key="3">
    <source>
        <dbReference type="ARBA" id="ARBA00023055"/>
    </source>
</evidence>
<dbReference type="GO" id="GO:0045053">
    <property type="term" value="P:protein retention in Golgi apparatus"/>
    <property type="evidence" value="ECO:0007669"/>
    <property type="project" value="TreeGrafter"/>
</dbReference>
<feature type="domain" description="PH" evidence="4">
    <location>
        <begin position="798"/>
        <end position="910"/>
    </location>
</feature>
<dbReference type="SUPFAM" id="SSF50729">
    <property type="entry name" value="PH domain-like"/>
    <property type="match status" value="1"/>
</dbReference>
<dbReference type="GO" id="GO:0006623">
    <property type="term" value="P:protein targeting to vacuole"/>
    <property type="evidence" value="ECO:0007669"/>
    <property type="project" value="TreeGrafter"/>
</dbReference>
<organism evidence="5 6">
    <name type="scientific">Erythroxylum novogranatense</name>
    <dbReference type="NCBI Taxonomy" id="1862640"/>
    <lineage>
        <taxon>Eukaryota</taxon>
        <taxon>Viridiplantae</taxon>
        <taxon>Streptophyta</taxon>
        <taxon>Embryophyta</taxon>
        <taxon>Tracheophyta</taxon>
        <taxon>Spermatophyta</taxon>
        <taxon>Magnoliopsida</taxon>
        <taxon>eudicotyledons</taxon>
        <taxon>Gunneridae</taxon>
        <taxon>Pentapetalae</taxon>
        <taxon>rosids</taxon>
        <taxon>fabids</taxon>
        <taxon>Malpighiales</taxon>
        <taxon>Erythroxylaceae</taxon>
        <taxon>Erythroxylum</taxon>
    </lineage>
</organism>
<evidence type="ECO:0000313" key="6">
    <source>
        <dbReference type="Proteomes" id="UP001159364"/>
    </source>
</evidence>
<name>A0AAV8TB87_9ROSI</name>
<dbReference type="PROSITE" id="PS50003">
    <property type="entry name" value="PH_DOMAIN"/>
    <property type="match status" value="1"/>
</dbReference>
<dbReference type="InterPro" id="IPR011993">
    <property type="entry name" value="PH-like_dom_sf"/>
</dbReference>
<dbReference type="InterPro" id="IPR009291">
    <property type="entry name" value="Vps62"/>
</dbReference>
<dbReference type="InterPro" id="IPR026854">
    <property type="entry name" value="VPS13_N"/>
</dbReference>
<dbReference type="InterPro" id="IPR056748">
    <property type="entry name" value="VPS13-like_C"/>
</dbReference>
<keyword evidence="6" id="KW-1185">Reference proteome</keyword>